<sequence>MKKYFVTALVLFATTTAIFAQKRHKTPPNQPIAKDSAALVNKALQASGANNPEPAKPKKIWDLSKRSADHFMFELGYDNWAGTPDSIHIQGFNRSANFYVMFDFPFKTDQRLSIGVGLGIGSSNIFFHQQEVLVAAYSNQSLAFPDESTTNHYKKFKLVTTYLEAPVELRFALDPEHMDQSWKFAIGTKIGLMLSAYTKAKDLLNPAGGTIANYIQKESSTQFFNTPKLAGTVRVSKGVIGVFGQFQANALIKSSAGPSVFPYSFGIVVSGL</sequence>
<dbReference type="RefSeq" id="WP_188934803.1">
    <property type="nucleotide sequence ID" value="NZ_BMJC01000004.1"/>
</dbReference>
<name>A0A8J2XUG5_9BACT</name>
<dbReference type="Proteomes" id="UP000607559">
    <property type="component" value="Unassembled WGS sequence"/>
</dbReference>
<evidence type="ECO:0000256" key="1">
    <source>
        <dbReference type="SAM" id="SignalP"/>
    </source>
</evidence>
<feature type="signal peptide" evidence="1">
    <location>
        <begin position="1"/>
        <end position="19"/>
    </location>
</feature>
<feature type="domain" description="Outer membrane protein beta-barrel" evidence="2">
    <location>
        <begin position="79"/>
        <end position="202"/>
    </location>
</feature>
<feature type="chain" id="PRO_5035237572" description="Outer membrane protein beta-barrel domain-containing protein" evidence="1">
    <location>
        <begin position="20"/>
        <end position="272"/>
    </location>
</feature>
<reference evidence="3" key="2">
    <citation type="submission" date="2020-09" db="EMBL/GenBank/DDBJ databases">
        <authorList>
            <person name="Sun Q."/>
            <person name="Zhou Y."/>
        </authorList>
    </citation>
    <scope>NUCLEOTIDE SEQUENCE</scope>
    <source>
        <strain evidence="3">CGMCC 1.15448</strain>
    </source>
</reference>
<dbReference type="AlphaFoldDB" id="A0A8J2XUG5"/>
<evidence type="ECO:0000259" key="2">
    <source>
        <dbReference type="Pfam" id="PF13568"/>
    </source>
</evidence>
<evidence type="ECO:0000313" key="4">
    <source>
        <dbReference type="Proteomes" id="UP000607559"/>
    </source>
</evidence>
<gene>
    <name evidence="3" type="ORF">GCM10011511_38910</name>
</gene>
<keyword evidence="1" id="KW-0732">Signal</keyword>
<dbReference type="Pfam" id="PF13568">
    <property type="entry name" value="OMP_b-brl_2"/>
    <property type="match status" value="1"/>
</dbReference>
<dbReference type="EMBL" id="BMJC01000004">
    <property type="protein sequence ID" value="GGB11516.1"/>
    <property type="molecule type" value="Genomic_DNA"/>
</dbReference>
<comment type="caution">
    <text evidence="3">The sequence shown here is derived from an EMBL/GenBank/DDBJ whole genome shotgun (WGS) entry which is preliminary data.</text>
</comment>
<keyword evidence="4" id="KW-1185">Reference proteome</keyword>
<accession>A0A8J2XUG5</accession>
<evidence type="ECO:0000313" key="3">
    <source>
        <dbReference type="EMBL" id="GGB11516.1"/>
    </source>
</evidence>
<reference evidence="3" key="1">
    <citation type="journal article" date="2014" name="Int. J. Syst. Evol. Microbiol.">
        <title>Complete genome sequence of Corynebacterium casei LMG S-19264T (=DSM 44701T), isolated from a smear-ripened cheese.</title>
        <authorList>
            <consortium name="US DOE Joint Genome Institute (JGI-PGF)"/>
            <person name="Walter F."/>
            <person name="Albersmeier A."/>
            <person name="Kalinowski J."/>
            <person name="Ruckert C."/>
        </authorList>
    </citation>
    <scope>NUCLEOTIDE SEQUENCE</scope>
    <source>
        <strain evidence="3">CGMCC 1.15448</strain>
    </source>
</reference>
<organism evidence="3 4">
    <name type="scientific">Puia dinghuensis</name>
    <dbReference type="NCBI Taxonomy" id="1792502"/>
    <lineage>
        <taxon>Bacteria</taxon>
        <taxon>Pseudomonadati</taxon>
        <taxon>Bacteroidota</taxon>
        <taxon>Chitinophagia</taxon>
        <taxon>Chitinophagales</taxon>
        <taxon>Chitinophagaceae</taxon>
        <taxon>Puia</taxon>
    </lineage>
</organism>
<dbReference type="InterPro" id="IPR025665">
    <property type="entry name" value="Beta-barrel_OMP_2"/>
</dbReference>
<proteinExistence type="predicted"/>
<protein>
    <recommendedName>
        <fullName evidence="2">Outer membrane protein beta-barrel domain-containing protein</fullName>
    </recommendedName>
</protein>